<dbReference type="Proteomes" id="UP001159363">
    <property type="component" value="Chromosome 11"/>
</dbReference>
<dbReference type="EMBL" id="JARBHB010000012">
    <property type="protein sequence ID" value="KAJ8871061.1"/>
    <property type="molecule type" value="Genomic_DNA"/>
</dbReference>
<keyword evidence="3" id="KW-1185">Reference proteome</keyword>
<evidence type="ECO:0000313" key="2">
    <source>
        <dbReference type="EMBL" id="KAJ8871061.1"/>
    </source>
</evidence>
<comment type="caution">
    <text evidence="2">The sequence shown here is derived from an EMBL/GenBank/DDBJ whole genome shotgun (WGS) entry which is preliminary data.</text>
</comment>
<reference evidence="2 3" key="1">
    <citation type="submission" date="2023-02" db="EMBL/GenBank/DDBJ databases">
        <title>LHISI_Scaffold_Assembly.</title>
        <authorList>
            <person name="Stuart O.P."/>
            <person name="Cleave R."/>
            <person name="Magrath M.J.L."/>
            <person name="Mikheyev A.S."/>
        </authorList>
    </citation>
    <scope>NUCLEOTIDE SEQUENCE [LARGE SCALE GENOMIC DNA]</scope>
    <source>
        <strain evidence="2">Daus_M_001</strain>
        <tissue evidence="2">Leg muscle</tissue>
    </source>
</reference>
<evidence type="ECO:0000313" key="3">
    <source>
        <dbReference type="Proteomes" id="UP001159363"/>
    </source>
</evidence>
<organism evidence="2 3">
    <name type="scientific">Dryococelus australis</name>
    <dbReference type="NCBI Taxonomy" id="614101"/>
    <lineage>
        <taxon>Eukaryota</taxon>
        <taxon>Metazoa</taxon>
        <taxon>Ecdysozoa</taxon>
        <taxon>Arthropoda</taxon>
        <taxon>Hexapoda</taxon>
        <taxon>Insecta</taxon>
        <taxon>Pterygota</taxon>
        <taxon>Neoptera</taxon>
        <taxon>Polyneoptera</taxon>
        <taxon>Phasmatodea</taxon>
        <taxon>Verophasmatodea</taxon>
        <taxon>Anareolatae</taxon>
        <taxon>Phasmatidae</taxon>
        <taxon>Eurycanthinae</taxon>
        <taxon>Dryococelus</taxon>
    </lineage>
</organism>
<gene>
    <name evidence="2" type="ORF">PR048_027365</name>
</gene>
<name>A0ABQ9GGC1_9NEOP</name>
<protein>
    <submittedName>
        <fullName evidence="2">Uncharacterized protein</fullName>
    </submittedName>
</protein>
<feature type="region of interest" description="Disordered" evidence="1">
    <location>
        <begin position="495"/>
        <end position="523"/>
    </location>
</feature>
<sequence>MRVIEARLLSALHTGASAVCSLAVAPHLAVTGFARCFFASLVLAQRPNSRLARKHLSNPTTARCGATANEHAAEAPVCRGLRSLTYRSLNWRNFPIPNSNITEDLLRFYFRDIPPPQTPEYSAYWSLSCVFIGCCLTPGSYGIRKMIPCKPAIGSEACGECLINCDPVAKVTGLSLDYRLSGHALDDFGPMGNYLQETGPDKIDVKHVYTEVDFVSGSQFMRHVLDDSEPIADLQTASEQTSEARVYTWPWSLAYRSLNSRIFPIPMYGFIPVRQSVANVVRTPGGRTPEEHVDSRLFLFRGQGTAIRTKITCMPGDLVALTLKANRIRLERASLKQSSDTHKTPYDRVKRCREHKINIRVSERVNVDPGICAVSMITLPHIHSTRNNALRNTTIILAARKLWRGGCSGGREPRRLISTPAMYIDSGWVPRADDGLSAAAAKPLPGTSVLTTTTPLEHLVDGSPDPHGVVRPRAAKLETATPTNSTLLGYKGIQTRRPAASSGTIPTCEDPESSGPGIEPGSPWWEASRLTAHPPANPLRLLGRKIMQGDMHSGKEGLGSPGLHFGTMTTSLSVLRAGLNYEEQGKNRLR</sequence>
<proteinExistence type="predicted"/>
<evidence type="ECO:0000256" key="1">
    <source>
        <dbReference type="SAM" id="MobiDB-lite"/>
    </source>
</evidence>
<accession>A0ABQ9GGC1</accession>